<dbReference type="OrthoDB" id="6679586at2"/>
<dbReference type="Gene3D" id="3.90.550.10">
    <property type="entry name" value="Spore Coat Polysaccharide Biosynthesis Protein SpsA, Chain A"/>
    <property type="match status" value="1"/>
</dbReference>
<evidence type="ECO:0000313" key="2">
    <source>
        <dbReference type="Proteomes" id="UP000219522"/>
    </source>
</evidence>
<dbReference type="SUPFAM" id="SSF53448">
    <property type="entry name" value="Nucleotide-diphospho-sugar transferases"/>
    <property type="match status" value="1"/>
</dbReference>
<dbReference type="RefSeq" id="WP_062638697.1">
    <property type="nucleotide sequence ID" value="NZ_FCOG02000038.1"/>
</dbReference>
<keyword evidence="2" id="KW-1185">Reference proteome</keyword>
<dbReference type="EMBL" id="OCSU01000001">
    <property type="protein sequence ID" value="SOE57606.1"/>
    <property type="molecule type" value="Genomic_DNA"/>
</dbReference>
<protein>
    <submittedName>
        <fullName evidence="1">Uncharacterized protein</fullName>
    </submittedName>
</protein>
<name>A0A7Z7N1M7_9BURK</name>
<organism evidence="1 2">
    <name type="scientific">Caballeronia arationis</name>
    <dbReference type="NCBI Taxonomy" id="1777142"/>
    <lineage>
        <taxon>Bacteria</taxon>
        <taxon>Pseudomonadati</taxon>
        <taxon>Pseudomonadota</taxon>
        <taxon>Betaproteobacteria</taxon>
        <taxon>Burkholderiales</taxon>
        <taxon>Burkholderiaceae</taxon>
        <taxon>Caballeronia</taxon>
    </lineage>
</organism>
<reference evidence="1 2" key="1">
    <citation type="submission" date="2017-09" db="EMBL/GenBank/DDBJ databases">
        <authorList>
            <person name="Varghese N."/>
            <person name="Submissions S."/>
        </authorList>
    </citation>
    <scope>NUCLEOTIDE SEQUENCE [LARGE SCALE GENOMIC DNA]</scope>
    <source>
        <strain evidence="1 2">OK806</strain>
    </source>
</reference>
<proteinExistence type="predicted"/>
<accession>A0A7Z7N1M7</accession>
<dbReference type="InterPro" id="IPR029044">
    <property type="entry name" value="Nucleotide-diphossugar_trans"/>
</dbReference>
<dbReference type="AlphaFoldDB" id="A0A7Z7N1M7"/>
<gene>
    <name evidence="1" type="ORF">SAMN05446927_1469</name>
</gene>
<sequence length="251" mass="28439">MNAPNVLVCLPTHHDDVHINFAFSLMEAARALTDANCGFQTMHVGSSHIIRARNFFASYFVAHPEFSHLLFLDTDMQFPPQAVMKLLAADKCVAGVAYPYRRLDLDQRIDESDRGLSMREWLEKHADYTVRLRTSEDGRARVVDGFVEAEHVGTGIFLARRDAFEVAKPFTQRYAPPEQYRDALPAGEFYGFFDTIEEQGRYLSEDLSFCRRVRLGGASIWALVDQTVVHYGASEVAGQYLRALRLRGNIA</sequence>
<dbReference type="Proteomes" id="UP000219522">
    <property type="component" value="Unassembled WGS sequence"/>
</dbReference>
<comment type="caution">
    <text evidence="1">The sequence shown here is derived from an EMBL/GenBank/DDBJ whole genome shotgun (WGS) entry which is preliminary data.</text>
</comment>
<evidence type="ECO:0000313" key="1">
    <source>
        <dbReference type="EMBL" id="SOE57606.1"/>
    </source>
</evidence>